<dbReference type="EMBL" id="UYRR01021453">
    <property type="protein sequence ID" value="VDK30994.1"/>
    <property type="molecule type" value="Genomic_DNA"/>
</dbReference>
<evidence type="ECO:0000313" key="3">
    <source>
        <dbReference type="WBParaSite" id="ASIM_0000842201-mRNA-1"/>
    </source>
</evidence>
<dbReference type="AlphaFoldDB" id="A0A0M3JL92"/>
<evidence type="ECO:0000313" key="1">
    <source>
        <dbReference type="EMBL" id="VDK30994.1"/>
    </source>
</evidence>
<evidence type="ECO:0000313" key="2">
    <source>
        <dbReference type="Proteomes" id="UP000267096"/>
    </source>
</evidence>
<dbReference type="WBParaSite" id="ASIM_0000842201-mRNA-1">
    <property type="protein sequence ID" value="ASIM_0000842201-mRNA-1"/>
    <property type="gene ID" value="ASIM_0000842201"/>
</dbReference>
<keyword evidence="2" id="KW-1185">Reference proteome</keyword>
<dbReference type="Proteomes" id="UP000267096">
    <property type="component" value="Unassembled WGS sequence"/>
</dbReference>
<reference evidence="1 2" key="2">
    <citation type="submission" date="2018-11" db="EMBL/GenBank/DDBJ databases">
        <authorList>
            <consortium name="Pathogen Informatics"/>
        </authorList>
    </citation>
    <scope>NUCLEOTIDE SEQUENCE [LARGE SCALE GENOMIC DNA]</scope>
</reference>
<accession>A0A0M3JL92</accession>
<sequence>MEECRRTITVWMKNRRSHVERFNSILWRVKNVNRIGETACGFPDGSGQLVELEWTNALRRFPPSILEICSSHAPLTSLVNAFRLLPAETVRF</sequence>
<reference evidence="3" key="1">
    <citation type="submission" date="2017-02" db="UniProtKB">
        <authorList>
            <consortium name="WormBaseParasite"/>
        </authorList>
    </citation>
    <scope>IDENTIFICATION</scope>
</reference>
<gene>
    <name evidence="1" type="ORF">ASIM_LOCUS8168</name>
</gene>
<organism evidence="3">
    <name type="scientific">Anisakis simplex</name>
    <name type="common">Herring worm</name>
    <dbReference type="NCBI Taxonomy" id="6269"/>
    <lineage>
        <taxon>Eukaryota</taxon>
        <taxon>Metazoa</taxon>
        <taxon>Ecdysozoa</taxon>
        <taxon>Nematoda</taxon>
        <taxon>Chromadorea</taxon>
        <taxon>Rhabditida</taxon>
        <taxon>Spirurina</taxon>
        <taxon>Ascaridomorpha</taxon>
        <taxon>Ascaridoidea</taxon>
        <taxon>Anisakidae</taxon>
        <taxon>Anisakis</taxon>
        <taxon>Anisakis simplex complex</taxon>
    </lineage>
</organism>
<proteinExistence type="predicted"/>
<name>A0A0M3JL92_ANISI</name>
<protein>
    <submittedName>
        <fullName evidence="3">Tnp_DDE_dom domain-containing protein</fullName>
    </submittedName>
</protein>